<keyword evidence="3" id="KW-1185">Reference proteome</keyword>
<dbReference type="AlphaFoldDB" id="A0A225NSY5"/>
<comment type="caution">
    <text evidence="2">The sequence shown here is derived from an EMBL/GenBank/DDBJ whole genome shotgun (WGS) entry which is preliminary data.</text>
</comment>
<feature type="domain" description="DUF6950" evidence="1">
    <location>
        <begin position="6"/>
        <end position="133"/>
    </location>
</feature>
<sequence length="137" mass="14904">MSPLYQELNRWSVLPFVWGETDCCLVLGDWIARVTGRDPAAHLRGLYETPADCERLTRFLSDPVAALDRCGQTIGGLPRVAAPARGDVGVYLRPGSRWPFGGLWTGTQWASKGRDGVTFTAPGRVRVLAAWGVGYAA</sequence>
<dbReference type="Proteomes" id="UP000215377">
    <property type="component" value="Unassembled WGS sequence"/>
</dbReference>
<dbReference type="EMBL" id="AQQR01000001">
    <property type="protein sequence ID" value="OWU78044.1"/>
    <property type="molecule type" value="Genomic_DNA"/>
</dbReference>
<proteinExistence type="predicted"/>
<name>A0A225NSY5_9RHOB</name>
<evidence type="ECO:0000313" key="3">
    <source>
        <dbReference type="Proteomes" id="UP000215377"/>
    </source>
</evidence>
<accession>A0A225NSY5</accession>
<evidence type="ECO:0000259" key="1">
    <source>
        <dbReference type="Pfam" id="PF22262"/>
    </source>
</evidence>
<dbReference type="InterPro" id="IPR053802">
    <property type="entry name" value="DUF6950"/>
</dbReference>
<evidence type="ECO:0000313" key="2">
    <source>
        <dbReference type="EMBL" id="OWU78044.1"/>
    </source>
</evidence>
<gene>
    <name evidence="2" type="ORF">ATO3_02605</name>
</gene>
<protein>
    <recommendedName>
        <fullName evidence="1">DUF6950 domain-containing protein</fullName>
    </recommendedName>
</protein>
<organism evidence="2 3">
    <name type="scientific">Marinibacterium profundimaris</name>
    <dbReference type="NCBI Taxonomy" id="1679460"/>
    <lineage>
        <taxon>Bacteria</taxon>
        <taxon>Pseudomonadati</taxon>
        <taxon>Pseudomonadota</taxon>
        <taxon>Alphaproteobacteria</taxon>
        <taxon>Rhodobacterales</taxon>
        <taxon>Paracoccaceae</taxon>
        <taxon>Marinibacterium</taxon>
    </lineage>
</organism>
<dbReference type="Pfam" id="PF22262">
    <property type="entry name" value="DUF6950"/>
    <property type="match status" value="1"/>
</dbReference>
<reference evidence="2 3" key="1">
    <citation type="submission" date="2013-04" db="EMBL/GenBank/DDBJ databases">
        <title>Oceanicola sp. 22II1-22F33 Genome Sequencing.</title>
        <authorList>
            <person name="Lai Q."/>
            <person name="Li G."/>
            <person name="Shao Z."/>
        </authorList>
    </citation>
    <scope>NUCLEOTIDE SEQUENCE [LARGE SCALE GENOMIC DNA]</scope>
    <source>
        <strain evidence="2 3">22II1-22F33</strain>
    </source>
</reference>
<dbReference type="OrthoDB" id="6586924at2"/>